<dbReference type="Pfam" id="PF00636">
    <property type="entry name" value="Ribonuclease_3"/>
    <property type="match status" value="1"/>
</dbReference>
<evidence type="ECO:0000256" key="3">
    <source>
        <dbReference type="ARBA" id="ARBA00022722"/>
    </source>
</evidence>
<reference evidence="8 9" key="1">
    <citation type="journal article" date="2016" name="Nat. Microbiol.">
        <title>The Mouse Intestinal Bacterial Collection (miBC) provides host-specific insight into cultured diversity and functional potential of the gut microbiota.</title>
        <authorList>
            <person name="Lagkouvardos I."/>
            <person name="Pukall R."/>
            <person name="Abt B."/>
            <person name="Foesel B.U."/>
            <person name="Meier-Kolthoff J.P."/>
            <person name="Kumar N."/>
            <person name="Bresciani A."/>
            <person name="Martinez I."/>
            <person name="Just S."/>
            <person name="Ziegler C."/>
            <person name="Brugiroux S."/>
            <person name="Garzetti D."/>
            <person name="Wenning M."/>
            <person name="Bui T.P."/>
            <person name="Wang J."/>
            <person name="Hugenholtz F."/>
            <person name="Plugge C.M."/>
            <person name="Peterson D.A."/>
            <person name="Hornef M.W."/>
            <person name="Baines J.F."/>
            <person name="Smidt H."/>
            <person name="Walter J."/>
            <person name="Kristiansen K."/>
            <person name="Nielsen H.B."/>
            <person name="Haller D."/>
            <person name="Overmann J."/>
            <person name="Stecher B."/>
            <person name="Clavel T."/>
        </authorList>
    </citation>
    <scope>NUCLEOTIDE SEQUENCE [LARGE SCALE GENOMIC DNA]</scope>
    <source>
        <strain evidence="8 9">DSM 28560</strain>
    </source>
</reference>
<accession>A0A4R4FCF3</accession>
<dbReference type="InterPro" id="IPR036389">
    <property type="entry name" value="RNase_III_sf"/>
</dbReference>
<gene>
    <name evidence="6" type="primary">mrnC</name>
    <name evidence="8" type="ORF">E1963_17785</name>
</gene>
<feature type="active site" evidence="6">
    <location>
        <position position="37"/>
    </location>
</feature>
<protein>
    <recommendedName>
        <fullName evidence="6">Mini-ribonuclease 3</fullName>
        <shortName evidence="6">Mini-3</shortName>
        <shortName evidence="6">Mini-RNase 3</shortName>
        <ecNumber evidence="6">3.1.26.-</ecNumber>
    </recommendedName>
    <alternativeName>
        <fullName evidence="6">Mini-RNase III</fullName>
        <shortName evidence="6">Mini-III</shortName>
    </alternativeName>
</protein>
<keyword evidence="1 6" id="KW-0690">Ribosome biogenesis</keyword>
<keyword evidence="5 6" id="KW-0378">Hydrolase</keyword>
<dbReference type="Gene3D" id="1.10.1520.10">
    <property type="entry name" value="Ribonuclease III domain"/>
    <property type="match status" value="1"/>
</dbReference>
<comment type="similarity">
    <text evidence="6">Belongs to the MrnC RNase family.</text>
</comment>
<dbReference type="PIRSF" id="PIRSF005520">
    <property type="entry name" value="UCP005520"/>
    <property type="match status" value="1"/>
</dbReference>
<dbReference type="HAMAP" id="MF_01468">
    <property type="entry name" value="RNase_Mini_III"/>
    <property type="match status" value="1"/>
</dbReference>
<dbReference type="PANTHER" id="PTHR34276">
    <property type="entry name" value="MINI-RIBONUCLEASE 3"/>
    <property type="match status" value="1"/>
</dbReference>
<comment type="function">
    <text evidence="6">Involved in correct processing of both the 5' and 3' ends of 23S rRNA precursor. Processes 30S rRNA precursor transcript even in absence of ribonuclease 3 (Rnc); Rnc processes 30S rRNA into smaller rRNA precursors.</text>
</comment>
<dbReference type="InterPro" id="IPR008226">
    <property type="entry name" value="Mini3_fam"/>
</dbReference>
<dbReference type="RefSeq" id="WP_132280967.1">
    <property type="nucleotide sequence ID" value="NZ_JAOBST010000029.1"/>
</dbReference>
<dbReference type="Proteomes" id="UP000295710">
    <property type="component" value="Unassembled WGS sequence"/>
</dbReference>
<keyword evidence="6" id="KW-0699">rRNA-binding</keyword>
<keyword evidence="6" id="KW-0963">Cytoplasm</keyword>
<keyword evidence="4 6" id="KW-0255">Endonuclease</keyword>
<dbReference type="PANTHER" id="PTHR34276:SF1">
    <property type="entry name" value="MINI-RIBONUCLEASE 3"/>
    <property type="match status" value="1"/>
</dbReference>
<keyword evidence="2 6" id="KW-0698">rRNA processing</keyword>
<name>A0A4R4FCF3_9FIRM</name>
<dbReference type="GO" id="GO:0019843">
    <property type="term" value="F:rRNA binding"/>
    <property type="evidence" value="ECO:0007669"/>
    <property type="project" value="UniProtKB-UniRule"/>
</dbReference>
<evidence type="ECO:0000256" key="5">
    <source>
        <dbReference type="ARBA" id="ARBA00022801"/>
    </source>
</evidence>
<dbReference type="GO" id="GO:0004525">
    <property type="term" value="F:ribonuclease III activity"/>
    <property type="evidence" value="ECO:0007669"/>
    <property type="project" value="InterPro"/>
</dbReference>
<comment type="caution">
    <text evidence="8">The sequence shown here is derived from an EMBL/GenBank/DDBJ whole genome shotgun (WGS) entry which is preliminary data.</text>
</comment>
<dbReference type="GO" id="GO:0005737">
    <property type="term" value="C:cytoplasm"/>
    <property type="evidence" value="ECO:0007669"/>
    <property type="project" value="UniProtKB-SubCell"/>
</dbReference>
<organism evidence="8 9">
    <name type="scientific">Extibacter muris</name>
    <dbReference type="NCBI Taxonomy" id="1796622"/>
    <lineage>
        <taxon>Bacteria</taxon>
        <taxon>Bacillati</taxon>
        <taxon>Bacillota</taxon>
        <taxon>Clostridia</taxon>
        <taxon>Lachnospirales</taxon>
        <taxon>Lachnospiraceae</taxon>
        <taxon>Extibacter</taxon>
    </lineage>
</organism>
<dbReference type="GO" id="GO:0006364">
    <property type="term" value="P:rRNA processing"/>
    <property type="evidence" value="ECO:0007669"/>
    <property type="project" value="UniProtKB-UniRule"/>
</dbReference>
<keyword evidence="6" id="KW-0694">RNA-binding</keyword>
<feature type="domain" description="RNase III" evidence="7">
    <location>
        <begin position="11"/>
        <end position="146"/>
    </location>
</feature>
<dbReference type="EC" id="3.1.26.-" evidence="6"/>
<comment type="cofactor">
    <cofactor evidence="6">
        <name>Mg(2+)</name>
        <dbReference type="ChEBI" id="CHEBI:18420"/>
    </cofactor>
</comment>
<keyword evidence="3 6" id="KW-0540">Nuclease</keyword>
<evidence type="ECO:0000256" key="1">
    <source>
        <dbReference type="ARBA" id="ARBA00022517"/>
    </source>
</evidence>
<keyword evidence="6" id="KW-0460">Magnesium</keyword>
<evidence type="ECO:0000313" key="8">
    <source>
        <dbReference type="EMBL" id="TDA20343.1"/>
    </source>
</evidence>
<dbReference type="SUPFAM" id="SSF69065">
    <property type="entry name" value="RNase III domain-like"/>
    <property type="match status" value="1"/>
</dbReference>
<dbReference type="SMART" id="SM00535">
    <property type="entry name" value="RIBOc"/>
    <property type="match status" value="1"/>
</dbReference>
<evidence type="ECO:0000256" key="4">
    <source>
        <dbReference type="ARBA" id="ARBA00022759"/>
    </source>
</evidence>
<evidence type="ECO:0000259" key="7">
    <source>
        <dbReference type="SMART" id="SM00535"/>
    </source>
</evidence>
<comment type="subunit">
    <text evidence="6">Homodimer.</text>
</comment>
<dbReference type="InterPro" id="IPR000999">
    <property type="entry name" value="RNase_III_dom"/>
</dbReference>
<evidence type="ECO:0000256" key="2">
    <source>
        <dbReference type="ARBA" id="ARBA00022552"/>
    </source>
</evidence>
<evidence type="ECO:0000313" key="9">
    <source>
        <dbReference type="Proteomes" id="UP000295710"/>
    </source>
</evidence>
<dbReference type="EMBL" id="SMMX01000024">
    <property type="protein sequence ID" value="TDA20343.1"/>
    <property type="molecule type" value="Genomic_DNA"/>
</dbReference>
<keyword evidence="9" id="KW-1185">Reference proteome</keyword>
<evidence type="ECO:0000256" key="6">
    <source>
        <dbReference type="HAMAP-Rule" id="MF_01468"/>
    </source>
</evidence>
<dbReference type="AlphaFoldDB" id="A0A4R4FCF3"/>
<proteinExistence type="inferred from homology"/>
<sequence length="149" mass="17511">MEKGIEWQFDSYMRETFQMKEVDMNEYSPLTLAYIGDSIFDLIIKSLVVNEGNRQVNKLHKETSSYVQASAQSRMMRTIQDQLTEEEHTIYRRGRNTKSVSPAKNQTLADYRRATGFEALMGYLYLRQDYRRMMELVKLGLDSIKGEDK</sequence>
<comment type="subcellular location">
    <subcellularLocation>
        <location evidence="6">Cytoplasm</location>
    </subcellularLocation>
</comment>